<comment type="similarity">
    <text evidence="1">Belongs to the thioesterase PaaI family.</text>
</comment>
<keyword evidence="5" id="KW-1185">Reference proteome</keyword>
<dbReference type="InterPro" id="IPR029069">
    <property type="entry name" value="HotDog_dom_sf"/>
</dbReference>
<comment type="caution">
    <text evidence="4">The sequence shown here is derived from an EMBL/GenBank/DDBJ whole genome shotgun (WGS) entry which is preliminary data.</text>
</comment>
<dbReference type="NCBIfam" id="TIGR00369">
    <property type="entry name" value="unchar_dom_1"/>
    <property type="match status" value="1"/>
</dbReference>
<dbReference type="CDD" id="cd03443">
    <property type="entry name" value="PaaI_thioesterase"/>
    <property type="match status" value="1"/>
</dbReference>
<dbReference type="OMA" id="CPCNISI"/>
<dbReference type="Proteomes" id="UP000191522">
    <property type="component" value="Unassembled WGS sequence"/>
</dbReference>
<dbReference type="STRING" id="69771.A0A1V6NUY3"/>
<evidence type="ECO:0000259" key="3">
    <source>
        <dbReference type="Pfam" id="PF03061"/>
    </source>
</evidence>
<evidence type="ECO:0000313" key="4">
    <source>
        <dbReference type="EMBL" id="OQD68558.1"/>
    </source>
</evidence>
<dbReference type="InterPro" id="IPR039298">
    <property type="entry name" value="ACOT13"/>
</dbReference>
<dbReference type="EMBL" id="MDYL01000034">
    <property type="protein sequence ID" value="OQD68558.1"/>
    <property type="molecule type" value="Genomic_DNA"/>
</dbReference>
<dbReference type="FunFam" id="3.10.129.10:FF:000033">
    <property type="entry name" value="acyl-coenzyme A thioesterase 13"/>
    <property type="match status" value="1"/>
</dbReference>
<dbReference type="AlphaFoldDB" id="A0A1V6NUY3"/>
<feature type="domain" description="Thioesterase" evidence="3">
    <location>
        <begin position="115"/>
        <end position="190"/>
    </location>
</feature>
<evidence type="ECO:0000256" key="1">
    <source>
        <dbReference type="ARBA" id="ARBA00008324"/>
    </source>
</evidence>
<dbReference type="PANTHER" id="PTHR21660:SF1">
    <property type="entry name" value="ACYL-COENZYME A THIOESTERASE 13"/>
    <property type="match status" value="1"/>
</dbReference>
<protein>
    <recommendedName>
        <fullName evidence="3">Thioesterase domain-containing protein</fullName>
    </recommendedName>
</protein>
<gene>
    <name evidence="4" type="ORF">PENDEC_c034G04800</name>
</gene>
<keyword evidence="2" id="KW-0378">Hydrolase</keyword>
<dbReference type="Gene3D" id="3.10.129.10">
    <property type="entry name" value="Hotdog Thioesterase"/>
    <property type="match status" value="1"/>
</dbReference>
<dbReference type="PANTHER" id="PTHR21660">
    <property type="entry name" value="THIOESTERASE SUPERFAMILY MEMBER-RELATED"/>
    <property type="match status" value="1"/>
</dbReference>
<dbReference type="InterPro" id="IPR003736">
    <property type="entry name" value="PAAI_dom"/>
</dbReference>
<organism evidence="4 5">
    <name type="scientific">Penicillium decumbens</name>
    <dbReference type="NCBI Taxonomy" id="69771"/>
    <lineage>
        <taxon>Eukaryota</taxon>
        <taxon>Fungi</taxon>
        <taxon>Dikarya</taxon>
        <taxon>Ascomycota</taxon>
        <taxon>Pezizomycotina</taxon>
        <taxon>Eurotiomycetes</taxon>
        <taxon>Eurotiomycetidae</taxon>
        <taxon>Eurotiales</taxon>
        <taxon>Aspergillaceae</taxon>
        <taxon>Penicillium</taxon>
    </lineage>
</organism>
<evidence type="ECO:0000313" key="5">
    <source>
        <dbReference type="Proteomes" id="UP000191522"/>
    </source>
</evidence>
<reference evidence="5" key="1">
    <citation type="journal article" date="2017" name="Nat. Microbiol.">
        <title>Global analysis of biosynthetic gene clusters reveals vast potential of secondary metabolite production in Penicillium species.</title>
        <authorList>
            <person name="Nielsen J.C."/>
            <person name="Grijseels S."/>
            <person name="Prigent S."/>
            <person name="Ji B."/>
            <person name="Dainat J."/>
            <person name="Nielsen K.F."/>
            <person name="Frisvad J.C."/>
            <person name="Workman M."/>
            <person name="Nielsen J."/>
        </authorList>
    </citation>
    <scope>NUCLEOTIDE SEQUENCE [LARGE SCALE GENOMIC DNA]</scope>
    <source>
        <strain evidence="5">IBT 11843</strain>
    </source>
</reference>
<evidence type="ECO:0000256" key="2">
    <source>
        <dbReference type="ARBA" id="ARBA00022801"/>
    </source>
</evidence>
<dbReference type="InterPro" id="IPR006683">
    <property type="entry name" value="Thioestr_dom"/>
</dbReference>
<sequence>MLLTRETWRLYWRKDKVAVKSFQGRIRRTKRPTRAIPGNDAPVDCRSILCPCNISITGSIVKMTSLRFVRSVWESFRATSGLEPRLLNNLQVTAARPGTVNFELEIQKEHTNRLNILHGGTIASMVDLGGSLAVASRGLFATGVSTDLNVTYLNSGGKIGDKILAEVTCDKFGKTLAYTNIKFMNPKGDIVARGSHTKYVTLAWKDPQNIVEEINKLK</sequence>
<dbReference type="Pfam" id="PF03061">
    <property type="entry name" value="4HBT"/>
    <property type="match status" value="1"/>
</dbReference>
<proteinExistence type="inferred from homology"/>
<name>A0A1V6NUY3_PENDC</name>
<dbReference type="SUPFAM" id="SSF54637">
    <property type="entry name" value="Thioesterase/thiol ester dehydrase-isomerase"/>
    <property type="match status" value="1"/>
</dbReference>
<dbReference type="OrthoDB" id="46529at2759"/>
<dbReference type="GO" id="GO:0047617">
    <property type="term" value="F:fatty acyl-CoA hydrolase activity"/>
    <property type="evidence" value="ECO:0007669"/>
    <property type="project" value="InterPro"/>
</dbReference>
<accession>A0A1V6NUY3</accession>